<dbReference type="PANTHER" id="PTHR31875:SF6">
    <property type="entry name" value="PROTEIN DEHYDRATION-INDUCED 19"/>
    <property type="match status" value="1"/>
</dbReference>
<gene>
    <name evidence="2" type="ORF">TRIUR3_30781</name>
</gene>
<accession>M7ZZC7</accession>
<proteinExistence type="predicted"/>
<organism evidence="2">
    <name type="scientific">Triticum urartu</name>
    <name type="common">Red wild einkorn</name>
    <name type="synonym">Crithodium urartu</name>
    <dbReference type="NCBI Taxonomy" id="4572"/>
    <lineage>
        <taxon>Eukaryota</taxon>
        <taxon>Viridiplantae</taxon>
        <taxon>Streptophyta</taxon>
        <taxon>Embryophyta</taxon>
        <taxon>Tracheophyta</taxon>
        <taxon>Spermatophyta</taxon>
        <taxon>Magnoliopsida</taxon>
        <taxon>Liliopsida</taxon>
        <taxon>Poales</taxon>
        <taxon>Poaceae</taxon>
        <taxon>BOP clade</taxon>
        <taxon>Pooideae</taxon>
        <taxon>Triticodae</taxon>
        <taxon>Triticeae</taxon>
        <taxon>Triticinae</taxon>
        <taxon>Triticum</taxon>
    </lineage>
</organism>
<dbReference type="InterPro" id="IPR033347">
    <property type="entry name" value="Di19"/>
</dbReference>
<evidence type="ECO:0000259" key="1">
    <source>
        <dbReference type="Pfam" id="PF05605"/>
    </source>
</evidence>
<reference evidence="2" key="1">
    <citation type="journal article" date="2013" name="Nature">
        <title>Draft genome of the wheat A-genome progenitor Triticum urartu.</title>
        <authorList>
            <person name="Ling H.Q."/>
            <person name="Zhao S."/>
            <person name="Liu D."/>
            <person name="Wang J."/>
            <person name="Sun H."/>
            <person name="Zhang C."/>
            <person name="Fan H."/>
            <person name="Li D."/>
            <person name="Dong L."/>
            <person name="Tao Y."/>
            <person name="Gao C."/>
            <person name="Wu H."/>
            <person name="Li Y."/>
            <person name="Cui Y."/>
            <person name="Guo X."/>
            <person name="Zheng S."/>
            <person name="Wang B."/>
            <person name="Yu K."/>
            <person name="Liang Q."/>
            <person name="Yang W."/>
            <person name="Lou X."/>
            <person name="Chen J."/>
            <person name="Feng M."/>
            <person name="Jian J."/>
            <person name="Zhang X."/>
            <person name="Luo G."/>
            <person name="Jiang Y."/>
            <person name="Liu J."/>
            <person name="Wang Z."/>
            <person name="Sha Y."/>
            <person name="Zhang B."/>
            <person name="Wu H."/>
            <person name="Tang D."/>
            <person name="Shen Q."/>
            <person name="Xue P."/>
            <person name="Zou S."/>
            <person name="Wang X."/>
            <person name="Liu X."/>
            <person name="Wang F."/>
            <person name="Yang Y."/>
            <person name="An X."/>
            <person name="Dong Z."/>
            <person name="Zhang K."/>
            <person name="Zhang X."/>
            <person name="Luo M.C."/>
            <person name="Dvorak J."/>
            <person name="Tong Y."/>
            <person name="Wang J."/>
            <person name="Yang H."/>
            <person name="Li Z."/>
            <person name="Wang D."/>
            <person name="Zhang A."/>
            <person name="Wang J."/>
        </authorList>
    </citation>
    <scope>NUCLEOTIDE SEQUENCE</scope>
</reference>
<evidence type="ECO:0000313" key="2">
    <source>
        <dbReference type="EMBL" id="EMS57740.1"/>
    </source>
</evidence>
<protein>
    <recommendedName>
        <fullName evidence="1">Di19 zinc-binding domain-containing protein</fullName>
    </recommendedName>
</protein>
<dbReference type="Pfam" id="PF05605">
    <property type="entry name" value="zf-Di19"/>
    <property type="match status" value="1"/>
</dbReference>
<name>M7ZZC7_TRIUA</name>
<feature type="domain" description="Di19 zinc-binding" evidence="1">
    <location>
        <begin position="48"/>
        <end position="81"/>
    </location>
</feature>
<sequence>MRAPCSQLISRLAIAKRFYAAQLGHAGADRAGIDEMDMEGDENVSRPDFACPYCYEDHDIASLVTNLEEDHPFEPHAAICTRGANLDQLHLELGPV</sequence>
<dbReference type="PANTHER" id="PTHR31875">
    <property type="entry name" value="PROTEIN DEHYDRATION-INDUCED 19"/>
    <property type="match status" value="1"/>
</dbReference>
<dbReference type="AlphaFoldDB" id="M7ZZC7"/>
<dbReference type="STRING" id="4572.M7ZZC7"/>
<dbReference type="EMBL" id="KD141193">
    <property type="protein sequence ID" value="EMS57740.1"/>
    <property type="molecule type" value="Genomic_DNA"/>
</dbReference>
<dbReference type="OMA" id="FEPHAAI"/>
<dbReference type="InterPro" id="IPR008598">
    <property type="entry name" value="Di19_Zn-bd"/>
</dbReference>